<protein>
    <recommendedName>
        <fullName evidence="3 13">Phosphomevalonate kinase</fullName>
        <ecNumber evidence="3 13">2.7.4.2</ecNumber>
    </recommendedName>
</protein>
<dbReference type="Gene3D" id="3.30.230.10">
    <property type="match status" value="1"/>
</dbReference>
<dbReference type="FunCoup" id="A0A165FVJ2">
    <property type="interactions" value="91"/>
</dbReference>
<evidence type="ECO:0000256" key="10">
    <source>
        <dbReference type="ARBA" id="ARBA00023098"/>
    </source>
</evidence>
<evidence type="ECO:0000259" key="14">
    <source>
        <dbReference type="Pfam" id="PF00288"/>
    </source>
</evidence>
<evidence type="ECO:0000256" key="11">
    <source>
        <dbReference type="ARBA" id="ARBA00023221"/>
    </source>
</evidence>
<dbReference type="EMBL" id="KV426068">
    <property type="protein sequence ID" value="KZV89593.1"/>
    <property type="molecule type" value="Genomic_DNA"/>
</dbReference>
<dbReference type="InParanoid" id="A0A165FVJ2"/>
<keyword evidence="7 13" id="KW-0418">Kinase</keyword>
<dbReference type="GO" id="GO:0006696">
    <property type="term" value="P:ergosterol biosynthetic process"/>
    <property type="evidence" value="ECO:0007669"/>
    <property type="project" value="TreeGrafter"/>
</dbReference>
<dbReference type="PIRSF" id="PIRSF017288">
    <property type="entry name" value="PMK_GHMP_euk"/>
    <property type="match status" value="1"/>
</dbReference>
<evidence type="ECO:0000256" key="9">
    <source>
        <dbReference type="ARBA" id="ARBA00022955"/>
    </source>
</evidence>
<dbReference type="EC" id="2.7.4.2" evidence="3 13"/>
<dbReference type="InterPro" id="IPR035102">
    <property type="entry name" value="Phosphomevalonate_kinase"/>
</dbReference>
<comment type="similarity">
    <text evidence="2 13">Belongs to the GHMP kinase family. Mevalonate kinase subfamily.</text>
</comment>
<keyword evidence="17" id="KW-1185">Reference proteome</keyword>
<dbReference type="UniPathway" id="UPA00057">
    <property type="reaction ID" value="UER00099"/>
</dbReference>
<keyword evidence="8" id="KW-0067">ATP-binding</keyword>
<dbReference type="AlphaFoldDB" id="A0A165FVJ2"/>
<sequence length="458" mass="48189">MSPTVVSAPGKVLIAGGYLVLDPVYEGVVVATSARFYTVVLPSAEPGIIVRAPQFEGASWTYAVDDTGRVSQSSGDGANKFVQSALETTFRVVAELKGADALPRALKITIAGDNDFYSQRSQLDKGGLSRTRANLAQLPPFNAPGGPLRDVHKTGLGSSAALTTSLVCALLEHTGTAEPHSALAHRAAQRAHCAAQGKLGSGFDVAAAVFGSMRYRRFDPAAVPLDDSIAELAPRLGESAPGWNEQTGAFGLPPRTRIMLADVDAGSDTPSLVGKVLKWRTAAPEESTKLWTRLSQANSELADVLLALASSAAQDPASYDAAIEHAAAISQSDWLQSGVVERLARVRELMSDIRSMMRAMGEAAQVPIEPPEQQRLLDACVALQGVIGGGVPGAGGYDAIWVLVLEPVSAPERAAALVEELWLGWKEVDASPLLASESVERGARVEDLDAVRGLRDVL</sequence>
<comment type="catalytic activity">
    <reaction evidence="12">
        <text>(R)-5-phosphomevalonate + ATP = (R)-5-diphosphomevalonate + ADP</text>
        <dbReference type="Rhea" id="RHEA:16341"/>
        <dbReference type="ChEBI" id="CHEBI:30616"/>
        <dbReference type="ChEBI" id="CHEBI:57557"/>
        <dbReference type="ChEBI" id="CHEBI:58146"/>
        <dbReference type="ChEBI" id="CHEBI:456216"/>
        <dbReference type="EC" id="2.7.4.2"/>
    </reaction>
    <physiologicalReaction direction="left-to-right" evidence="12">
        <dbReference type="Rhea" id="RHEA:16342"/>
    </physiologicalReaction>
</comment>
<dbReference type="Proteomes" id="UP000077266">
    <property type="component" value="Unassembled WGS sequence"/>
</dbReference>
<proteinExistence type="inferred from homology"/>
<evidence type="ECO:0000256" key="12">
    <source>
        <dbReference type="ARBA" id="ARBA00029326"/>
    </source>
</evidence>
<dbReference type="GO" id="GO:0005524">
    <property type="term" value="F:ATP binding"/>
    <property type="evidence" value="ECO:0007669"/>
    <property type="project" value="UniProtKB-UniRule"/>
</dbReference>
<evidence type="ECO:0000256" key="1">
    <source>
        <dbReference type="ARBA" id="ARBA00005017"/>
    </source>
</evidence>
<dbReference type="InterPro" id="IPR013750">
    <property type="entry name" value="GHMP_kinase_C_dom"/>
</dbReference>
<feature type="domain" description="GHMP kinase N-terminal" evidence="14">
    <location>
        <begin position="153"/>
        <end position="211"/>
    </location>
</feature>
<dbReference type="GO" id="GO:0019287">
    <property type="term" value="P:isopentenyl diphosphate biosynthetic process, mevalonate pathway"/>
    <property type="evidence" value="ECO:0007669"/>
    <property type="project" value="UniProtKB-UniRule"/>
</dbReference>
<evidence type="ECO:0000256" key="6">
    <source>
        <dbReference type="ARBA" id="ARBA00022741"/>
    </source>
</evidence>
<keyword evidence="10 13" id="KW-0443">Lipid metabolism</keyword>
<evidence type="ECO:0000313" key="16">
    <source>
        <dbReference type="EMBL" id="KZV89593.1"/>
    </source>
</evidence>
<dbReference type="InterPro" id="IPR014721">
    <property type="entry name" value="Ribsml_uS5_D2-typ_fold_subgr"/>
</dbReference>
<keyword evidence="6" id="KW-0547">Nucleotide-binding</keyword>
<organism evidence="16 17">
    <name type="scientific">Exidia glandulosa HHB12029</name>
    <dbReference type="NCBI Taxonomy" id="1314781"/>
    <lineage>
        <taxon>Eukaryota</taxon>
        <taxon>Fungi</taxon>
        <taxon>Dikarya</taxon>
        <taxon>Basidiomycota</taxon>
        <taxon>Agaricomycotina</taxon>
        <taxon>Agaricomycetes</taxon>
        <taxon>Auriculariales</taxon>
        <taxon>Exidiaceae</taxon>
        <taxon>Exidia</taxon>
    </lineage>
</organism>
<dbReference type="PANTHER" id="PTHR31814:SF2">
    <property type="entry name" value="PHOSPHOMEVALONATE KINASE"/>
    <property type="match status" value="1"/>
</dbReference>
<evidence type="ECO:0000259" key="15">
    <source>
        <dbReference type="Pfam" id="PF08544"/>
    </source>
</evidence>
<keyword evidence="9 13" id="KW-0752">Steroid biosynthesis</keyword>
<evidence type="ECO:0000256" key="2">
    <source>
        <dbReference type="ARBA" id="ARBA00006495"/>
    </source>
</evidence>
<gene>
    <name evidence="16" type="ORF">EXIGLDRAFT_677833</name>
</gene>
<dbReference type="GO" id="GO:0005777">
    <property type="term" value="C:peroxisome"/>
    <property type="evidence" value="ECO:0007669"/>
    <property type="project" value="TreeGrafter"/>
</dbReference>
<name>A0A165FVJ2_EXIGL</name>
<evidence type="ECO:0000313" key="17">
    <source>
        <dbReference type="Proteomes" id="UP000077266"/>
    </source>
</evidence>
<dbReference type="Pfam" id="PF00288">
    <property type="entry name" value="GHMP_kinases_N"/>
    <property type="match status" value="1"/>
</dbReference>
<dbReference type="Gene3D" id="3.30.70.890">
    <property type="entry name" value="GHMP kinase, C-terminal domain"/>
    <property type="match status" value="1"/>
</dbReference>
<dbReference type="Pfam" id="PF08544">
    <property type="entry name" value="GHMP_kinases_C"/>
    <property type="match status" value="1"/>
</dbReference>
<dbReference type="InterPro" id="IPR036554">
    <property type="entry name" value="GHMP_kinase_C_sf"/>
</dbReference>
<evidence type="ECO:0000256" key="5">
    <source>
        <dbReference type="ARBA" id="ARBA00022679"/>
    </source>
</evidence>
<dbReference type="STRING" id="1314781.A0A165FVJ2"/>
<dbReference type="SUPFAM" id="SSF54211">
    <property type="entry name" value="Ribosomal protein S5 domain 2-like"/>
    <property type="match status" value="1"/>
</dbReference>
<evidence type="ECO:0000256" key="4">
    <source>
        <dbReference type="ARBA" id="ARBA00022516"/>
    </source>
</evidence>
<keyword evidence="4 13" id="KW-0444">Lipid biosynthesis</keyword>
<dbReference type="OrthoDB" id="10262935at2759"/>
<dbReference type="GO" id="GO:0010142">
    <property type="term" value="P:farnesyl diphosphate biosynthetic process, mevalonate pathway"/>
    <property type="evidence" value="ECO:0007669"/>
    <property type="project" value="TreeGrafter"/>
</dbReference>
<reference evidence="16 17" key="1">
    <citation type="journal article" date="2016" name="Mol. Biol. Evol.">
        <title>Comparative Genomics of Early-Diverging Mushroom-Forming Fungi Provides Insights into the Origins of Lignocellulose Decay Capabilities.</title>
        <authorList>
            <person name="Nagy L.G."/>
            <person name="Riley R."/>
            <person name="Tritt A."/>
            <person name="Adam C."/>
            <person name="Daum C."/>
            <person name="Floudas D."/>
            <person name="Sun H."/>
            <person name="Yadav J.S."/>
            <person name="Pangilinan J."/>
            <person name="Larsson K.H."/>
            <person name="Matsuura K."/>
            <person name="Barry K."/>
            <person name="Labutti K."/>
            <person name="Kuo R."/>
            <person name="Ohm R.A."/>
            <person name="Bhattacharya S.S."/>
            <person name="Shirouzu T."/>
            <person name="Yoshinaga Y."/>
            <person name="Martin F.M."/>
            <person name="Grigoriev I.V."/>
            <person name="Hibbett D.S."/>
        </authorList>
    </citation>
    <scope>NUCLEOTIDE SEQUENCE [LARGE SCALE GENOMIC DNA]</scope>
    <source>
        <strain evidence="16 17">HHB12029</strain>
    </source>
</reference>
<comment type="pathway">
    <text evidence="1 13">Isoprenoid biosynthesis; isopentenyl diphosphate biosynthesis via mevalonate pathway; isopentenyl diphosphate from (R)-mevalonate: step 2/3.</text>
</comment>
<feature type="domain" description="GHMP kinase C-terminal" evidence="15">
    <location>
        <begin position="351"/>
        <end position="417"/>
    </location>
</feature>
<evidence type="ECO:0000256" key="8">
    <source>
        <dbReference type="ARBA" id="ARBA00022840"/>
    </source>
</evidence>
<evidence type="ECO:0000256" key="7">
    <source>
        <dbReference type="ARBA" id="ARBA00022777"/>
    </source>
</evidence>
<dbReference type="InterPro" id="IPR006204">
    <property type="entry name" value="GHMP_kinase_N_dom"/>
</dbReference>
<dbReference type="InterPro" id="IPR016005">
    <property type="entry name" value="Erg8"/>
</dbReference>
<keyword evidence="5 13" id="KW-0808">Transferase</keyword>
<dbReference type="PANTHER" id="PTHR31814">
    <property type="match status" value="1"/>
</dbReference>
<accession>A0A165FVJ2</accession>
<dbReference type="InterPro" id="IPR020568">
    <property type="entry name" value="Ribosomal_Su5_D2-typ_SF"/>
</dbReference>
<evidence type="ECO:0000256" key="13">
    <source>
        <dbReference type="PIRNR" id="PIRNR017288"/>
    </source>
</evidence>
<keyword evidence="11 13" id="KW-0753">Steroid metabolism</keyword>
<dbReference type="GO" id="GO:0004631">
    <property type="term" value="F:phosphomevalonate kinase activity"/>
    <property type="evidence" value="ECO:0007669"/>
    <property type="project" value="UniProtKB-UniRule"/>
</dbReference>
<evidence type="ECO:0000256" key="3">
    <source>
        <dbReference type="ARBA" id="ARBA00012958"/>
    </source>
</evidence>